<proteinExistence type="inferred from homology"/>
<dbReference type="PANTHER" id="PTHR46268:SF6">
    <property type="entry name" value="UNIVERSAL STRESS PROTEIN UP12"/>
    <property type="match status" value="1"/>
</dbReference>
<dbReference type="InterPro" id="IPR006015">
    <property type="entry name" value="Universal_stress_UspA"/>
</dbReference>
<dbReference type="Gene3D" id="3.40.50.620">
    <property type="entry name" value="HUPs"/>
    <property type="match status" value="2"/>
</dbReference>
<gene>
    <name evidence="3" type="ORF">METZ01_LOCUS97988</name>
</gene>
<protein>
    <recommendedName>
        <fullName evidence="2">UspA domain-containing protein</fullName>
    </recommendedName>
</protein>
<sequence>MEKRIVVPIDYSDVSKDVALFADKWAVRTKGKLYFLHVSRLPQVSYYPGHFEYLDQRDENEDLYTLENFLGQFGLKSNFEFSHEYGSPYLKIVDLVESLEADLVILSAHSHTMLGRLFLGSNTDYVMHHVHCPIYIFKKTSLQTNKIILVPLDFSEANRPVVEKANLWAERTEYELHFMHVLIPVDYSYFGAETSLGLGKAELEMTEEQGMEAMDNFLAPMKITVPEKRLVLFGNSSYSRILEYQKEVQAGLLMLAGHDHTVAGRLFLGSNTDYLLHHIDVPMYVYKC</sequence>
<reference evidence="3" key="1">
    <citation type="submission" date="2018-05" db="EMBL/GenBank/DDBJ databases">
        <authorList>
            <person name="Lanie J.A."/>
            <person name="Ng W.-L."/>
            <person name="Kazmierczak K.M."/>
            <person name="Andrzejewski T.M."/>
            <person name="Davidsen T.M."/>
            <person name="Wayne K.J."/>
            <person name="Tettelin H."/>
            <person name="Glass J.I."/>
            <person name="Rusch D."/>
            <person name="Podicherti R."/>
            <person name="Tsui H.-C.T."/>
            <person name="Winkler M.E."/>
        </authorList>
    </citation>
    <scope>NUCLEOTIDE SEQUENCE</scope>
</reference>
<evidence type="ECO:0000256" key="1">
    <source>
        <dbReference type="ARBA" id="ARBA00008791"/>
    </source>
</evidence>
<feature type="domain" description="UspA" evidence="2">
    <location>
        <begin position="3"/>
        <end position="138"/>
    </location>
</feature>
<dbReference type="SUPFAM" id="SSF52402">
    <property type="entry name" value="Adenine nucleotide alpha hydrolases-like"/>
    <property type="match status" value="2"/>
</dbReference>
<dbReference type="CDD" id="cd00293">
    <property type="entry name" value="USP-like"/>
    <property type="match status" value="2"/>
</dbReference>
<dbReference type="AlphaFoldDB" id="A0A381VY08"/>
<dbReference type="PRINTS" id="PR01438">
    <property type="entry name" value="UNVRSLSTRESS"/>
</dbReference>
<dbReference type="EMBL" id="UINC01010117">
    <property type="protein sequence ID" value="SVA45134.1"/>
    <property type="molecule type" value="Genomic_DNA"/>
</dbReference>
<comment type="similarity">
    <text evidence="1">Belongs to the universal stress protein A family.</text>
</comment>
<feature type="domain" description="UspA" evidence="2">
    <location>
        <begin position="145"/>
        <end position="287"/>
    </location>
</feature>
<organism evidence="3">
    <name type="scientific">marine metagenome</name>
    <dbReference type="NCBI Taxonomy" id="408172"/>
    <lineage>
        <taxon>unclassified sequences</taxon>
        <taxon>metagenomes</taxon>
        <taxon>ecological metagenomes</taxon>
    </lineage>
</organism>
<dbReference type="PANTHER" id="PTHR46268">
    <property type="entry name" value="STRESS RESPONSE PROTEIN NHAX"/>
    <property type="match status" value="1"/>
</dbReference>
<evidence type="ECO:0000259" key="2">
    <source>
        <dbReference type="Pfam" id="PF00582"/>
    </source>
</evidence>
<dbReference type="InterPro" id="IPR006016">
    <property type="entry name" value="UspA"/>
</dbReference>
<name>A0A381VY08_9ZZZZ</name>
<accession>A0A381VY08</accession>
<dbReference type="InterPro" id="IPR014729">
    <property type="entry name" value="Rossmann-like_a/b/a_fold"/>
</dbReference>
<evidence type="ECO:0000313" key="3">
    <source>
        <dbReference type="EMBL" id="SVA45134.1"/>
    </source>
</evidence>
<dbReference type="Pfam" id="PF00582">
    <property type="entry name" value="Usp"/>
    <property type="match status" value="2"/>
</dbReference>